<sequence>MRLAVGAMLLAAPAAAQTPERVRCIVDHGPAQDCRVTFSTAAGVRTLRFDMGGGRRVTFVGRAQTGWWSGRLDGKPAMGFERNRGNVAFATSDLAHSFEWYYPDSEHGRY</sequence>
<reference evidence="1 2" key="1">
    <citation type="submission" date="2020-08" db="EMBL/GenBank/DDBJ databases">
        <title>Genomic Encyclopedia of Type Strains, Phase IV (KMG-IV): sequencing the most valuable type-strain genomes for metagenomic binning, comparative biology and taxonomic classification.</title>
        <authorList>
            <person name="Goeker M."/>
        </authorList>
    </citation>
    <scope>NUCLEOTIDE SEQUENCE [LARGE SCALE GENOMIC DNA]</scope>
    <source>
        <strain evidence="1 2">DSM 27244</strain>
    </source>
</reference>
<name>A0A7W9EJT1_9SPHN</name>
<protein>
    <submittedName>
        <fullName evidence="1">Uncharacterized protein</fullName>
    </submittedName>
</protein>
<dbReference type="EMBL" id="JACIJJ010000003">
    <property type="protein sequence ID" value="MBB5698926.1"/>
    <property type="molecule type" value="Genomic_DNA"/>
</dbReference>
<dbReference type="Proteomes" id="UP000557739">
    <property type="component" value="Unassembled WGS sequence"/>
</dbReference>
<accession>A0A7W9EJT1</accession>
<keyword evidence="2" id="KW-1185">Reference proteome</keyword>
<gene>
    <name evidence="1" type="ORF">FHR19_002281</name>
</gene>
<proteinExistence type="predicted"/>
<dbReference type="AlphaFoldDB" id="A0A7W9EJT1"/>
<comment type="caution">
    <text evidence="1">The sequence shown here is derived from an EMBL/GenBank/DDBJ whole genome shotgun (WGS) entry which is preliminary data.</text>
</comment>
<evidence type="ECO:0000313" key="2">
    <source>
        <dbReference type="Proteomes" id="UP000557739"/>
    </source>
</evidence>
<dbReference type="RefSeq" id="WP_184028311.1">
    <property type="nucleotide sequence ID" value="NZ_JACIJJ010000003.1"/>
</dbReference>
<organism evidence="1 2">
    <name type="scientific">Sphingomonas yantingensis</name>
    <dbReference type="NCBI Taxonomy" id="1241761"/>
    <lineage>
        <taxon>Bacteria</taxon>
        <taxon>Pseudomonadati</taxon>
        <taxon>Pseudomonadota</taxon>
        <taxon>Alphaproteobacteria</taxon>
        <taxon>Sphingomonadales</taxon>
        <taxon>Sphingomonadaceae</taxon>
        <taxon>Sphingomonas</taxon>
    </lineage>
</organism>
<evidence type="ECO:0000313" key="1">
    <source>
        <dbReference type="EMBL" id="MBB5698926.1"/>
    </source>
</evidence>